<reference evidence="3" key="1">
    <citation type="journal article" date="2016" name="Genome Biol. Evol.">
        <title>Comparative 'omics' of the Fusarium fujikuroi species complex highlights differences in genetic potential and metabolite synthesis.</title>
        <authorList>
            <person name="Niehaus E.-M."/>
            <person name="Muensterkoetter M."/>
            <person name="Proctor R.H."/>
            <person name="Brown D.W."/>
            <person name="Sharon A."/>
            <person name="Idan Y."/>
            <person name="Oren-Young L."/>
            <person name="Sieber C.M."/>
            <person name="Novak O."/>
            <person name="Pencik A."/>
            <person name="Tarkowska D."/>
            <person name="Hromadova K."/>
            <person name="Freeman S."/>
            <person name="Maymon M."/>
            <person name="Elazar M."/>
            <person name="Youssef S.A."/>
            <person name="El-Shabrawy E.S.M."/>
            <person name="Shalaby A.B.A."/>
            <person name="Houterman P."/>
            <person name="Brock N.L."/>
            <person name="Burkhardt I."/>
            <person name="Tsavkelova E.A."/>
            <person name="Dickschat J.S."/>
            <person name="Galuszka P."/>
            <person name="Gueldener U."/>
            <person name="Tudzynski B."/>
        </authorList>
    </citation>
    <scope>NUCLEOTIDE SEQUENCE [LARGE SCALE GENOMIC DNA]</scope>
    <source>
        <strain evidence="3">ET1</strain>
    </source>
</reference>
<feature type="region of interest" description="Disordered" evidence="1">
    <location>
        <begin position="198"/>
        <end position="245"/>
    </location>
</feature>
<dbReference type="GeneID" id="42054307"/>
<feature type="compositionally biased region" description="Polar residues" evidence="1">
    <location>
        <begin position="203"/>
        <end position="215"/>
    </location>
</feature>
<feature type="compositionally biased region" description="Polar residues" evidence="1">
    <location>
        <begin position="45"/>
        <end position="86"/>
    </location>
</feature>
<protein>
    <submittedName>
        <fullName evidence="2">Uncharacterized protein</fullName>
    </submittedName>
</protein>
<comment type="caution">
    <text evidence="2">The sequence shown here is derived from an EMBL/GenBank/DDBJ whole genome shotgun (WGS) entry which is preliminary data.</text>
</comment>
<organism evidence="2 3">
    <name type="scientific">Fusarium proliferatum (strain ET1)</name>
    <name type="common">Orchid endophyte fungus</name>
    <dbReference type="NCBI Taxonomy" id="1227346"/>
    <lineage>
        <taxon>Eukaryota</taxon>
        <taxon>Fungi</taxon>
        <taxon>Dikarya</taxon>
        <taxon>Ascomycota</taxon>
        <taxon>Pezizomycotina</taxon>
        <taxon>Sordariomycetes</taxon>
        <taxon>Hypocreomycetidae</taxon>
        <taxon>Hypocreales</taxon>
        <taxon>Nectriaceae</taxon>
        <taxon>Fusarium</taxon>
        <taxon>Fusarium fujikuroi species complex</taxon>
    </lineage>
</organism>
<feature type="region of interest" description="Disordered" evidence="1">
    <location>
        <begin position="153"/>
        <end position="177"/>
    </location>
</feature>
<feature type="compositionally biased region" description="Polar residues" evidence="1">
    <location>
        <begin position="1"/>
        <end position="11"/>
    </location>
</feature>
<dbReference type="Proteomes" id="UP000183971">
    <property type="component" value="Unassembled WGS sequence"/>
</dbReference>
<feature type="compositionally biased region" description="Polar residues" evidence="1">
    <location>
        <begin position="113"/>
        <end position="124"/>
    </location>
</feature>
<accession>A0A1L7VP46</accession>
<dbReference type="RefSeq" id="XP_031082723.1">
    <property type="nucleotide sequence ID" value="XM_031232825.1"/>
</dbReference>
<name>A0A1L7VP46_FUSPR</name>
<sequence length="323" mass="35945">MQPNDNRQISMPNPPDQLDQSLKRHISQTQGSNVGNIKRQRISIDKSSQQLTCSDVAQTPGSSSTLVENPQSTNGDTIASSYTSLDPSPRESQDPYDDPYDDPEFDQVFESLTGPNSIDKSGTSPLLVDSDEFALKQSDQDALADVLRTWSGNSRSADEYDPLLQHSSPRPTADIPEGNIRYAPLDEGIDWSNVQEHTRNETKPGSTVGFTTVNGSKAPEHESPTARRETSIFSQSRSSAPTNSQSSAIFTGKVLLKPFKTFFDLQELVDAKTQMFRNQPDITFELFARVIYSSRENFYKKQYFRFQSLLKNSPPHINGALLA</sequence>
<feature type="compositionally biased region" description="Acidic residues" evidence="1">
    <location>
        <begin position="94"/>
        <end position="107"/>
    </location>
</feature>
<evidence type="ECO:0000313" key="2">
    <source>
        <dbReference type="EMBL" id="CZR42132.1"/>
    </source>
</evidence>
<keyword evidence="3" id="KW-1185">Reference proteome</keyword>
<evidence type="ECO:0000256" key="1">
    <source>
        <dbReference type="SAM" id="MobiDB-lite"/>
    </source>
</evidence>
<feature type="compositionally biased region" description="Basic and acidic residues" evidence="1">
    <location>
        <begin position="218"/>
        <end position="230"/>
    </location>
</feature>
<feature type="compositionally biased region" description="Polar residues" evidence="1">
    <location>
        <begin position="231"/>
        <end position="245"/>
    </location>
</feature>
<dbReference type="VEuPathDB" id="FungiDB:FPRO_09433"/>
<dbReference type="EMBL" id="FJOF01000006">
    <property type="protein sequence ID" value="CZR42132.1"/>
    <property type="molecule type" value="Genomic_DNA"/>
</dbReference>
<dbReference type="AlphaFoldDB" id="A0A1L7VP46"/>
<evidence type="ECO:0000313" key="3">
    <source>
        <dbReference type="Proteomes" id="UP000183971"/>
    </source>
</evidence>
<proteinExistence type="predicted"/>
<feature type="region of interest" description="Disordered" evidence="1">
    <location>
        <begin position="1"/>
        <end position="125"/>
    </location>
</feature>
<gene>
    <name evidence="2" type="ORF">FPRO_09433</name>
</gene>